<dbReference type="EMBL" id="LASV01000133">
    <property type="protein sequence ID" value="KKA22655.1"/>
    <property type="molecule type" value="Genomic_DNA"/>
</dbReference>
<dbReference type="STRING" id="1408163.A0A0F4YX52"/>
<gene>
    <name evidence="1" type="ORF">T310_3337</name>
</gene>
<evidence type="ECO:0000313" key="1">
    <source>
        <dbReference type="EMBL" id="KKA22655.1"/>
    </source>
</evidence>
<name>A0A0F4YX52_RASE3</name>
<dbReference type="OrthoDB" id="2440450at2759"/>
<protein>
    <submittedName>
        <fullName evidence="1">Uncharacterized protein</fullName>
    </submittedName>
</protein>
<dbReference type="AlphaFoldDB" id="A0A0F4YX52"/>
<dbReference type="RefSeq" id="XP_013329267.1">
    <property type="nucleotide sequence ID" value="XM_013473813.1"/>
</dbReference>
<organism evidence="1 2">
    <name type="scientific">Rasamsonia emersonii (strain ATCC 16479 / CBS 393.64 / IMI 116815)</name>
    <dbReference type="NCBI Taxonomy" id="1408163"/>
    <lineage>
        <taxon>Eukaryota</taxon>
        <taxon>Fungi</taxon>
        <taxon>Dikarya</taxon>
        <taxon>Ascomycota</taxon>
        <taxon>Pezizomycotina</taxon>
        <taxon>Eurotiomycetes</taxon>
        <taxon>Eurotiomycetidae</taxon>
        <taxon>Eurotiales</taxon>
        <taxon>Trichocomaceae</taxon>
        <taxon>Rasamsonia</taxon>
    </lineage>
</organism>
<sequence length="200" mass="22427">MPSQVTTNVSQYHIADLYPLSQSQCFPDTVRCVKIENNNNTTTDKFYAAARNAFGDGLIDSPNLIFRGLSLTALELSMTYFIPVIDTKSIDKDSAPGIYATDSFAMAKSYAQSNGAIMVFKDTDYYRDMTVWRPDQDEWKHLTAAWLLRLPLNDVSVSSKYKTADTIIGPASKTRGGQKAFQNKARRTRWCLLATRDVNA</sequence>
<proteinExistence type="predicted"/>
<accession>A0A0F4YX52</accession>
<keyword evidence="2" id="KW-1185">Reference proteome</keyword>
<dbReference type="GeneID" id="25315687"/>
<dbReference type="Proteomes" id="UP000053958">
    <property type="component" value="Unassembled WGS sequence"/>
</dbReference>
<reference evidence="1 2" key="1">
    <citation type="submission" date="2015-04" db="EMBL/GenBank/DDBJ databases">
        <authorList>
            <person name="Heijne W.H."/>
            <person name="Fedorova N.D."/>
            <person name="Nierman W.C."/>
            <person name="Vollebregt A.W."/>
            <person name="Zhao Z."/>
            <person name="Wu L."/>
            <person name="Kumar M."/>
            <person name="Stam H."/>
            <person name="van den Berg M.A."/>
            <person name="Pel H.J."/>
        </authorList>
    </citation>
    <scope>NUCLEOTIDE SEQUENCE [LARGE SCALE GENOMIC DNA]</scope>
    <source>
        <strain evidence="1 2">CBS 393.64</strain>
    </source>
</reference>
<evidence type="ECO:0000313" key="2">
    <source>
        <dbReference type="Proteomes" id="UP000053958"/>
    </source>
</evidence>
<comment type="caution">
    <text evidence="1">The sequence shown here is derived from an EMBL/GenBank/DDBJ whole genome shotgun (WGS) entry which is preliminary data.</text>
</comment>